<dbReference type="EMBL" id="VJWX01000551">
    <property type="protein sequence ID" value="TVT23768.1"/>
    <property type="molecule type" value="Genomic_DNA"/>
</dbReference>
<dbReference type="RefSeq" id="WP_144592730.1">
    <property type="nucleotide sequence ID" value="NZ_VJWX01000551.1"/>
</dbReference>
<keyword evidence="2" id="KW-1185">Reference proteome</keyword>
<accession>A0A558AHM1</accession>
<evidence type="ECO:0000313" key="1">
    <source>
        <dbReference type="EMBL" id="TVT23768.1"/>
    </source>
</evidence>
<evidence type="ECO:0000313" key="2">
    <source>
        <dbReference type="Proteomes" id="UP000320011"/>
    </source>
</evidence>
<dbReference type="AlphaFoldDB" id="A0A558AHM1"/>
<proteinExistence type="predicted"/>
<name>A0A558AHM1_9PSEU</name>
<comment type="caution">
    <text evidence="1">The sequence shown here is derived from an EMBL/GenBank/DDBJ whole genome shotgun (WGS) entry which is preliminary data.</text>
</comment>
<reference evidence="1 2" key="1">
    <citation type="submission" date="2019-07" db="EMBL/GenBank/DDBJ databases">
        <authorList>
            <person name="Duangmal K."/>
            <person name="Teo W.F.A."/>
        </authorList>
    </citation>
    <scope>NUCLEOTIDE SEQUENCE [LARGE SCALE GENOMIC DNA]</scope>
    <source>
        <strain evidence="1 2">TBRC 6029</strain>
    </source>
</reference>
<reference evidence="1 2" key="2">
    <citation type="submission" date="2019-08" db="EMBL/GenBank/DDBJ databases">
        <title>Amycolatopsis acidicola sp. nov., isolated from peat swamp forest soil.</title>
        <authorList>
            <person name="Srisuk N."/>
        </authorList>
    </citation>
    <scope>NUCLEOTIDE SEQUENCE [LARGE SCALE GENOMIC DNA]</scope>
    <source>
        <strain evidence="1 2">TBRC 6029</strain>
    </source>
</reference>
<dbReference type="OrthoDB" id="9949271at2"/>
<gene>
    <name evidence="1" type="ORF">FNH05_32835</name>
</gene>
<protein>
    <submittedName>
        <fullName evidence="1">Uncharacterized protein</fullName>
    </submittedName>
</protein>
<dbReference type="Proteomes" id="UP000320011">
    <property type="component" value="Unassembled WGS sequence"/>
</dbReference>
<sequence>MAYPVTSTAPPCTSSALSSEPSYAPLLHGIAAAAGAARSLFEPAILGRLLTYAELILPALADALGCGPLGQVTTQIAVRLVRNALLDEGRR</sequence>
<organism evidence="1 2">
    <name type="scientific">Amycolatopsis rhizosphaerae</name>
    <dbReference type="NCBI Taxonomy" id="2053003"/>
    <lineage>
        <taxon>Bacteria</taxon>
        <taxon>Bacillati</taxon>
        <taxon>Actinomycetota</taxon>
        <taxon>Actinomycetes</taxon>
        <taxon>Pseudonocardiales</taxon>
        <taxon>Pseudonocardiaceae</taxon>
        <taxon>Amycolatopsis</taxon>
    </lineage>
</organism>